<keyword evidence="2" id="KW-1185">Reference proteome</keyword>
<dbReference type="InterPro" id="IPR036390">
    <property type="entry name" value="WH_DNA-bd_sf"/>
</dbReference>
<keyword evidence="1" id="KW-0238">DNA-binding</keyword>
<reference evidence="1 2" key="1">
    <citation type="submission" date="2019-12" db="EMBL/GenBank/DDBJ databases">
        <title>Comparative genomics gives insights into the taxonomy of the Azoarcus-Aromatoleum group and reveals separate origins of nif in the plant-associated Azoarcus and non-plant-associated Aromatoleum sub-groups.</title>
        <authorList>
            <person name="Lafos M."/>
            <person name="Maluk M."/>
            <person name="Batista M."/>
            <person name="Junghare M."/>
            <person name="Carmona M."/>
            <person name="Faoro H."/>
            <person name="Cruz L.M."/>
            <person name="Battistoni F."/>
            <person name="De Souza E."/>
            <person name="Pedrosa F."/>
            <person name="Chen W.-M."/>
            <person name="Poole P.S."/>
            <person name="Dixon R.A."/>
            <person name="James E.K."/>
        </authorList>
    </citation>
    <scope>NUCLEOTIDE SEQUENCE [LARGE SCALE GENOMIC DNA]</scope>
    <source>
        <strain evidence="1 2">ToN1</strain>
    </source>
</reference>
<dbReference type="GO" id="GO:0003677">
    <property type="term" value="F:DNA binding"/>
    <property type="evidence" value="ECO:0007669"/>
    <property type="project" value="UniProtKB-KW"/>
</dbReference>
<dbReference type="Proteomes" id="UP000652074">
    <property type="component" value="Unassembled WGS sequence"/>
</dbReference>
<dbReference type="RefSeq" id="WP_169204606.1">
    <property type="nucleotide sequence ID" value="NZ_CP059560.1"/>
</dbReference>
<name>A0ABX1MJ05_9RHOO</name>
<dbReference type="InterPro" id="IPR036388">
    <property type="entry name" value="WH-like_DNA-bd_sf"/>
</dbReference>
<gene>
    <name evidence="1" type="ORF">GPA26_01540</name>
</gene>
<comment type="caution">
    <text evidence="1">The sequence shown here is derived from an EMBL/GenBank/DDBJ whole genome shotgun (WGS) entry which is preliminary data.</text>
</comment>
<protein>
    <submittedName>
        <fullName evidence="1">Winged helix DNA-binding protein</fullName>
    </submittedName>
</protein>
<dbReference type="SUPFAM" id="SSF46785">
    <property type="entry name" value="Winged helix' DNA-binding domain"/>
    <property type="match status" value="1"/>
</dbReference>
<sequence>MSTTPTNARDTAASRETLTDLLGFFYPIHYRIGMELERRMCQGRLSRQQAAIIWLIESEVGPHGWIRRKLIEQTLSDWFETRNSHVSQLLYELSSPPLSLIEQKTNPESGREKVVALTDEGRTYFNTMIDAGLAYFAVLLPHLSDDELRAGIRFLGRAFGPPSLLGRRY</sequence>
<evidence type="ECO:0000313" key="1">
    <source>
        <dbReference type="EMBL" id="NMF87156.1"/>
    </source>
</evidence>
<evidence type="ECO:0000313" key="2">
    <source>
        <dbReference type="Proteomes" id="UP000652074"/>
    </source>
</evidence>
<organism evidence="1 2">
    <name type="scientific">Aromatoleum petrolei</name>
    <dbReference type="NCBI Taxonomy" id="76116"/>
    <lineage>
        <taxon>Bacteria</taxon>
        <taxon>Pseudomonadati</taxon>
        <taxon>Pseudomonadota</taxon>
        <taxon>Betaproteobacteria</taxon>
        <taxon>Rhodocyclales</taxon>
        <taxon>Rhodocyclaceae</taxon>
        <taxon>Aromatoleum</taxon>
    </lineage>
</organism>
<dbReference type="EMBL" id="WTVR01000002">
    <property type="protein sequence ID" value="NMF87156.1"/>
    <property type="molecule type" value="Genomic_DNA"/>
</dbReference>
<accession>A0ABX1MJ05</accession>
<proteinExistence type="predicted"/>
<dbReference type="Gene3D" id="1.10.10.10">
    <property type="entry name" value="Winged helix-like DNA-binding domain superfamily/Winged helix DNA-binding domain"/>
    <property type="match status" value="1"/>
</dbReference>